<evidence type="ECO:0000313" key="3">
    <source>
        <dbReference type="Proteomes" id="UP000500857"/>
    </source>
</evidence>
<sequence length="66" mass="7357">MGKKARIKKQRHLQQGDPSEVPPPRPIAADPTEFVRELGRQGYAIERGLEAPSVPKRDDTKGQPQV</sequence>
<dbReference type="RefSeq" id="WP_168570571.1">
    <property type="nucleotide sequence ID" value="NZ_CP051167.1"/>
</dbReference>
<reference evidence="2 3" key="1">
    <citation type="submission" date="2020-04" db="EMBL/GenBank/DDBJ databases">
        <authorList>
            <person name="Basu S."/>
            <person name="Maruthanayagam V."/>
            <person name="Chakraborty S."/>
            <person name="Pramanik A."/>
            <person name="Mukherjee J."/>
            <person name="Brink B."/>
        </authorList>
    </citation>
    <scope>NUCLEOTIDE SEQUENCE [LARGE SCALE GENOMIC DNA]</scope>
    <source>
        <strain evidence="2 3">AP17</strain>
    </source>
</reference>
<dbReference type="KEGG" id="oxy:HCG48_19050"/>
<organism evidence="2 3">
    <name type="scientific">Oxynema aestuarii AP17</name>
    <dbReference type="NCBI Taxonomy" id="2064643"/>
    <lineage>
        <taxon>Bacteria</taxon>
        <taxon>Bacillati</taxon>
        <taxon>Cyanobacteriota</taxon>
        <taxon>Cyanophyceae</taxon>
        <taxon>Oscillatoriophycideae</taxon>
        <taxon>Oscillatoriales</taxon>
        <taxon>Oscillatoriaceae</taxon>
        <taxon>Oxynema</taxon>
        <taxon>Oxynema aestuarii</taxon>
    </lineage>
</organism>
<gene>
    <name evidence="2" type="ORF">HCG48_19050</name>
</gene>
<evidence type="ECO:0000256" key="1">
    <source>
        <dbReference type="SAM" id="MobiDB-lite"/>
    </source>
</evidence>
<proteinExistence type="predicted"/>
<accession>A0A6H1U0N4</accession>
<dbReference type="AlphaFoldDB" id="A0A6H1U0N4"/>
<feature type="region of interest" description="Disordered" evidence="1">
    <location>
        <begin position="1"/>
        <end position="29"/>
    </location>
</feature>
<protein>
    <submittedName>
        <fullName evidence="2">Uncharacterized protein</fullName>
    </submittedName>
</protein>
<feature type="compositionally biased region" description="Basic residues" evidence="1">
    <location>
        <begin position="1"/>
        <end position="12"/>
    </location>
</feature>
<dbReference type="Proteomes" id="UP000500857">
    <property type="component" value="Chromosome"/>
</dbReference>
<keyword evidence="3" id="KW-1185">Reference proteome</keyword>
<name>A0A6H1U0N4_9CYAN</name>
<dbReference type="EMBL" id="CP051167">
    <property type="protein sequence ID" value="QIZ72422.1"/>
    <property type="molecule type" value="Genomic_DNA"/>
</dbReference>
<feature type="region of interest" description="Disordered" evidence="1">
    <location>
        <begin position="45"/>
        <end position="66"/>
    </location>
</feature>
<evidence type="ECO:0000313" key="2">
    <source>
        <dbReference type="EMBL" id="QIZ72422.1"/>
    </source>
</evidence>
<feature type="compositionally biased region" description="Basic and acidic residues" evidence="1">
    <location>
        <begin position="55"/>
        <end position="66"/>
    </location>
</feature>